<dbReference type="Proteomes" id="UP001474421">
    <property type="component" value="Unassembled WGS sequence"/>
</dbReference>
<keyword evidence="13" id="KW-0282">Flagellum</keyword>
<dbReference type="GO" id="GO:0097546">
    <property type="term" value="C:ciliary base"/>
    <property type="evidence" value="ECO:0007669"/>
    <property type="project" value="TreeGrafter"/>
</dbReference>
<keyword evidence="11" id="KW-0472">Membrane</keyword>
<organism evidence="13 14">
    <name type="scientific">Crotalus adamanteus</name>
    <name type="common">Eastern diamondback rattlesnake</name>
    <dbReference type="NCBI Taxonomy" id="8729"/>
    <lineage>
        <taxon>Eukaryota</taxon>
        <taxon>Metazoa</taxon>
        <taxon>Chordata</taxon>
        <taxon>Craniata</taxon>
        <taxon>Vertebrata</taxon>
        <taxon>Euteleostomi</taxon>
        <taxon>Lepidosauria</taxon>
        <taxon>Squamata</taxon>
        <taxon>Bifurcata</taxon>
        <taxon>Unidentata</taxon>
        <taxon>Episquamata</taxon>
        <taxon>Toxicofera</taxon>
        <taxon>Serpentes</taxon>
        <taxon>Colubroidea</taxon>
        <taxon>Viperidae</taxon>
        <taxon>Crotalinae</taxon>
        <taxon>Crotalus</taxon>
    </lineage>
</organism>
<feature type="region of interest" description="Disordered" evidence="10">
    <location>
        <begin position="356"/>
        <end position="388"/>
    </location>
</feature>
<dbReference type="Pfam" id="PF11527">
    <property type="entry name" value="ARL2_Bind_BART"/>
    <property type="match status" value="1"/>
</dbReference>
<feature type="compositionally biased region" description="Basic and acidic residues" evidence="10">
    <location>
        <begin position="237"/>
        <end position="261"/>
    </location>
</feature>
<feature type="region of interest" description="Disordered" evidence="10">
    <location>
        <begin position="1"/>
        <end position="20"/>
    </location>
</feature>
<feature type="domain" description="BART" evidence="12">
    <location>
        <begin position="80"/>
        <end position="191"/>
    </location>
</feature>
<evidence type="ECO:0000256" key="6">
    <source>
        <dbReference type="ARBA" id="ARBA00023054"/>
    </source>
</evidence>
<evidence type="ECO:0000256" key="9">
    <source>
        <dbReference type="ARBA" id="ARBA00031593"/>
    </source>
</evidence>
<evidence type="ECO:0000256" key="7">
    <source>
        <dbReference type="ARBA" id="ARBA00023069"/>
    </source>
</evidence>
<gene>
    <name evidence="13" type="ORF">NXF25_003374</name>
</gene>
<evidence type="ECO:0000313" key="14">
    <source>
        <dbReference type="Proteomes" id="UP001474421"/>
    </source>
</evidence>
<keyword evidence="11" id="KW-1133">Transmembrane helix</keyword>
<dbReference type="InterPro" id="IPR038888">
    <property type="entry name" value="CFAP36"/>
</dbReference>
<comment type="subcellular location">
    <subcellularLocation>
        <location evidence="1">Cell projection</location>
        <location evidence="1">Cilium</location>
    </subcellularLocation>
    <subcellularLocation>
        <location evidence="2">Cytoplasm</location>
    </subcellularLocation>
</comment>
<evidence type="ECO:0000313" key="13">
    <source>
        <dbReference type="EMBL" id="KAK9412199.1"/>
    </source>
</evidence>
<keyword evidence="5" id="KW-0963">Cytoplasm</keyword>
<protein>
    <recommendedName>
        <fullName evidence="4">Cilia- and flagella-associated protein 36</fullName>
    </recommendedName>
    <alternativeName>
        <fullName evidence="9">Coiled-coil domain-containing protein 104</fullName>
    </alternativeName>
</protein>
<dbReference type="PANTHER" id="PTHR21532">
    <property type="entry name" value="PHOSPHODIESTERASE HL"/>
    <property type="match status" value="1"/>
</dbReference>
<dbReference type="AlphaFoldDB" id="A0AAW1CCP1"/>
<evidence type="ECO:0000256" key="5">
    <source>
        <dbReference type="ARBA" id="ARBA00022490"/>
    </source>
</evidence>
<accession>A0AAW1CCP1</accession>
<dbReference type="GO" id="GO:0005930">
    <property type="term" value="C:axoneme"/>
    <property type="evidence" value="ECO:0007669"/>
    <property type="project" value="TreeGrafter"/>
</dbReference>
<evidence type="ECO:0000256" key="8">
    <source>
        <dbReference type="ARBA" id="ARBA00023273"/>
    </source>
</evidence>
<evidence type="ECO:0000256" key="4">
    <source>
        <dbReference type="ARBA" id="ARBA00021815"/>
    </source>
</evidence>
<keyword evidence="6" id="KW-0175">Coiled coil</keyword>
<feature type="compositionally biased region" description="Basic and acidic residues" evidence="10">
    <location>
        <begin position="370"/>
        <end position="388"/>
    </location>
</feature>
<feature type="compositionally biased region" description="Basic and acidic residues" evidence="10">
    <location>
        <begin position="289"/>
        <end position="302"/>
    </location>
</feature>
<dbReference type="PANTHER" id="PTHR21532:SF0">
    <property type="entry name" value="CILIA- AND FLAGELLA-ASSOCIATED PROTEIN 36"/>
    <property type="match status" value="1"/>
</dbReference>
<feature type="compositionally biased region" description="Polar residues" evidence="10">
    <location>
        <begin position="1"/>
        <end position="10"/>
    </location>
</feature>
<dbReference type="Gene3D" id="1.20.1520.10">
    <property type="entry name" value="ADP-ribosylation factor-like 2-binding protein, domain"/>
    <property type="match status" value="1"/>
</dbReference>
<keyword evidence="8" id="KW-0966">Cell projection</keyword>
<evidence type="ECO:0000256" key="11">
    <source>
        <dbReference type="SAM" id="Phobius"/>
    </source>
</evidence>
<keyword evidence="14" id="KW-1185">Reference proteome</keyword>
<dbReference type="InterPro" id="IPR042541">
    <property type="entry name" value="BART_sf"/>
</dbReference>
<comment type="caution">
    <text evidence="13">The sequence shown here is derived from an EMBL/GenBank/DDBJ whole genome shotgun (WGS) entry which is preliminary data.</text>
</comment>
<dbReference type="EMBL" id="JAOTOJ010000001">
    <property type="protein sequence ID" value="KAK9412199.1"/>
    <property type="molecule type" value="Genomic_DNA"/>
</dbReference>
<evidence type="ECO:0000259" key="12">
    <source>
        <dbReference type="Pfam" id="PF11527"/>
    </source>
</evidence>
<dbReference type="InterPro" id="IPR023379">
    <property type="entry name" value="BART_dom"/>
</dbReference>
<reference evidence="13 14" key="1">
    <citation type="journal article" date="2024" name="Proc. Natl. Acad. Sci. U.S.A.">
        <title>The genetic regulatory architecture and epigenomic basis for age-related changes in rattlesnake venom.</title>
        <authorList>
            <person name="Hogan M.P."/>
            <person name="Holding M.L."/>
            <person name="Nystrom G.S."/>
            <person name="Colston T.J."/>
            <person name="Bartlett D.A."/>
            <person name="Mason A.J."/>
            <person name="Ellsworth S.A."/>
            <person name="Rautsaw R.M."/>
            <person name="Lawrence K.C."/>
            <person name="Strickland J.L."/>
            <person name="He B."/>
            <person name="Fraser P."/>
            <person name="Margres M.J."/>
            <person name="Gilbert D.M."/>
            <person name="Gibbs H.L."/>
            <person name="Parkinson C.L."/>
            <person name="Rokyta D.R."/>
        </authorList>
    </citation>
    <scope>NUCLEOTIDE SEQUENCE [LARGE SCALE GENOMIC DNA]</scope>
    <source>
        <strain evidence="13">DRR0105</strain>
    </source>
</reference>
<evidence type="ECO:0000256" key="10">
    <source>
        <dbReference type="SAM" id="MobiDB-lite"/>
    </source>
</evidence>
<feature type="region of interest" description="Disordered" evidence="10">
    <location>
        <begin position="237"/>
        <end position="302"/>
    </location>
</feature>
<evidence type="ECO:0000256" key="1">
    <source>
        <dbReference type="ARBA" id="ARBA00004138"/>
    </source>
</evidence>
<evidence type="ECO:0000256" key="3">
    <source>
        <dbReference type="ARBA" id="ARBA00007460"/>
    </source>
</evidence>
<keyword evidence="11" id="KW-0812">Transmembrane</keyword>
<keyword evidence="7" id="KW-0969">Cilium</keyword>
<proteinExistence type="inferred from homology"/>
<comment type="similarity">
    <text evidence="3">Belongs to the CFAP36 family.</text>
</comment>
<sequence length="408" mass="46927">MTRLSANRTDGNCHSDGKSKPNRRRNLAVFFFFSGARAYCLISPYRAACTRELLFLRAWRKGRRDVMATEGEVEVEAEVEWVVDSIAGFLRSPAWSIPILEFVEHKCEVFDDEEESKLSYTEIHQEYKALVEKLLDSYLKEVGINEDKFQEACMSPLAKTRTSQAILQPVLAAEDFRLFKEMMVQKNIEMQLQAIRIIQERNGVLPDCLTDGSDAYTETEEEEMKILREVLRKSKEEYDLEQERKRNNEAHDKLKSSDVGHKSSGHFNESAGPKRSLEHSTKLMPGPEGKQKDVSIQDHSSIKLKEDSCRKAVGDGSEYVTKQGVLEGRKLSELGAKELREREDYLKQKRDALMALKKKSKTNIPPQNIEQKEELSPSKEGKKEEEEQRLLKKRILAAKLKEEVINKR</sequence>
<evidence type="ECO:0000256" key="2">
    <source>
        <dbReference type="ARBA" id="ARBA00004496"/>
    </source>
</evidence>
<name>A0AAW1CCP1_CROAD</name>
<feature type="transmembrane region" description="Helical" evidence="11">
    <location>
        <begin position="27"/>
        <end position="45"/>
    </location>
</feature>